<gene>
    <name evidence="1" type="ORF">SAMN06893096_106234</name>
</gene>
<sequence>MGHALVTIKEALAVAPGIQWVRLIALRHAAADAYGRPRLECLLAGT</sequence>
<name>A0A239GK98_9ACTN</name>
<evidence type="ECO:0000313" key="1">
    <source>
        <dbReference type="EMBL" id="SNS69232.1"/>
    </source>
</evidence>
<dbReference type="AlphaFoldDB" id="A0A239GK98"/>
<accession>A0A239GK98</accession>
<organism evidence="1 2">
    <name type="scientific">Geodermatophilus pulveris</name>
    <dbReference type="NCBI Taxonomy" id="1564159"/>
    <lineage>
        <taxon>Bacteria</taxon>
        <taxon>Bacillati</taxon>
        <taxon>Actinomycetota</taxon>
        <taxon>Actinomycetes</taxon>
        <taxon>Geodermatophilales</taxon>
        <taxon>Geodermatophilaceae</taxon>
        <taxon>Geodermatophilus</taxon>
    </lineage>
</organism>
<protein>
    <submittedName>
        <fullName evidence="1">Uncharacterized protein</fullName>
    </submittedName>
</protein>
<proteinExistence type="predicted"/>
<reference evidence="2" key="1">
    <citation type="submission" date="2017-06" db="EMBL/GenBank/DDBJ databases">
        <authorList>
            <person name="Varghese N."/>
            <person name="Submissions S."/>
        </authorList>
    </citation>
    <scope>NUCLEOTIDE SEQUENCE [LARGE SCALE GENOMIC DNA]</scope>
    <source>
        <strain evidence="2">DSM 46839</strain>
    </source>
</reference>
<evidence type="ECO:0000313" key="2">
    <source>
        <dbReference type="Proteomes" id="UP000198373"/>
    </source>
</evidence>
<dbReference type="Proteomes" id="UP000198373">
    <property type="component" value="Unassembled WGS sequence"/>
</dbReference>
<dbReference type="EMBL" id="FZOO01000006">
    <property type="protein sequence ID" value="SNS69232.1"/>
    <property type="molecule type" value="Genomic_DNA"/>
</dbReference>
<keyword evidence="2" id="KW-1185">Reference proteome</keyword>